<keyword evidence="4" id="KW-0804">Transcription</keyword>
<gene>
    <name evidence="8" type="ORF">M569_07135</name>
</gene>
<evidence type="ECO:0000256" key="1">
    <source>
        <dbReference type="ARBA" id="ARBA00004123"/>
    </source>
</evidence>
<evidence type="ECO:0000313" key="9">
    <source>
        <dbReference type="Proteomes" id="UP000015453"/>
    </source>
</evidence>
<dbReference type="Gene3D" id="2.40.330.10">
    <property type="entry name" value="DNA-binding pseudobarrel domain"/>
    <property type="match status" value="2"/>
</dbReference>
<dbReference type="PANTHER" id="PTHR31920">
    <property type="entry name" value="B3 DOMAIN-CONTAINING"/>
    <property type="match status" value="1"/>
</dbReference>
<dbReference type="PROSITE" id="PS50863">
    <property type="entry name" value="B3"/>
    <property type="match status" value="2"/>
</dbReference>
<keyword evidence="3" id="KW-0238">DNA-binding</keyword>
<dbReference type="Proteomes" id="UP000015453">
    <property type="component" value="Unassembled WGS sequence"/>
</dbReference>
<dbReference type="OrthoDB" id="897584at2759"/>
<feature type="domain" description="TF-B3" evidence="7">
    <location>
        <begin position="31"/>
        <end position="124"/>
    </location>
</feature>
<evidence type="ECO:0000256" key="2">
    <source>
        <dbReference type="ARBA" id="ARBA00023015"/>
    </source>
</evidence>
<keyword evidence="9" id="KW-1185">Reference proteome</keyword>
<keyword evidence="2" id="KW-0805">Transcription regulation</keyword>
<dbReference type="PANTHER" id="PTHR31920:SF135">
    <property type="entry name" value="B3 DOMAIN-CONTAINING PROTEIN OS03G0621600-RELATED"/>
    <property type="match status" value="1"/>
</dbReference>
<comment type="caution">
    <text evidence="8">The sequence shown here is derived from an EMBL/GenBank/DDBJ whole genome shotgun (WGS) entry which is preliminary data.</text>
</comment>
<evidence type="ECO:0000259" key="7">
    <source>
        <dbReference type="PROSITE" id="PS50863"/>
    </source>
</evidence>
<evidence type="ECO:0000256" key="3">
    <source>
        <dbReference type="ARBA" id="ARBA00023125"/>
    </source>
</evidence>
<dbReference type="InterPro" id="IPR050655">
    <property type="entry name" value="Plant_B3_domain"/>
</dbReference>
<organism evidence="8 9">
    <name type="scientific">Genlisea aurea</name>
    <dbReference type="NCBI Taxonomy" id="192259"/>
    <lineage>
        <taxon>Eukaryota</taxon>
        <taxon>Viridiplantae</taxon>
        <taxon>Streptophyta</taxon>
        <taxon>Embryophyta</taxon>
        <taxon>Tracheophyta</taxon>
        <taxon>Spermatophyta</taxon>
        <taxon>Magnoliopsida</taxon>
        <taxon>eudicotyledons</taxon>
        <taxon>Gunneridae</taxon>
        <taxon>Pentapetalae</taxon>
        <taxon>asterids</taxon>
        <taxon>lamiids</taxon>
        <taxon>Lamiales</taxon>
        <taxon>Lentibulariaceae</taxon>
        <taxon>Genlisea</taxon>
    </lineage>
</organism>
<dbReference type="InterPro" id="IPR003340">
    <property type="entry name" value="B3_DNA-bd"/>
</dbReference>
<feature type="region of interest" description="Disordered" evidence="6">
    <location>
        <begin position="128"/>
        <end position="160"/>
    </location>
</feature>
<dbReference type="SMART" id="SM01019">
    <property type="entry name" value="B3"/>
    <property type="match status" value="1"/>
</dbReference>
<keyword evidence="5" id="KW-0539">Nucleus</keyword>
<reference evidence="8 9" key="1">
    <citation type="journal article" date="2013" name="BMC Genomics">
        <title>The miniature genome of a carnivorous plant Genlisea aurea contains a low number of genes and short non-coding sequences.</title>
        <authorList>
            <person name="Leushkin E.V."/>
            <person name="Sutormin R.A."/>
            <person name="Nabieva E.R."/>
            <person name="Penin A.A."/>
            <person name="Kondrashov A.S."/>
            <person name="Logacheva M.D."/>
        </authorList>
    </citation>
    <scope>NUCLEOTIDE SEQUENCE [LARGE SCALE GENOMIC DNA]</scope>
</reference>
<comment type="subcellular location">
    <subcellularLocation>
        <location evidence="1">Nucleus</location>
    </subcellularLocation>
</comment>
<dbReference type="EMBL" id="AUSU01003004">
    <property type="protein sequence ID" value="EPS67642.1"/>
    <property type="molecule type" value="Genomic_DNA"/>
</dbReference>
<feature type="compositionally biased region" description="Basic and acidic residues" evidence="6">
    <location>
        <begin position="143"/>
        <end position="156"/>
    </location>
</feature>
<feature type="region of interest" description="Disordered" evidence="6">
    <location>
        <begin position="1"/>
        <end position="24"/>
    </location>
</feature>
<evidence type="ECO:0000256" key="5">
    <source>
        <dbReference type="ARBA" id="ARBA00023242"/>
    </source>
</evidence>
<evidence type="ECO:0000256" key="6">
    <source>
        <dbReference type="SAM" id="MobiDB-lite"/>
    </source>
</evidence>
<dbReference type="CDD" id="cd10017">
    <property type="entry name" value="B3_DNA"/>
    <property type="match status" value="2"/>
</dbReference>
<sequence>MAKRRDFTSDDSPLELIQGRQDDPSSSCAVTRFFQVMIGDDLSKVLYLPSAFAETVMHLAGQVVQLEDSSGLRWDVLLRFTGGSLFFDRGWCKFFSDHSIKEGEFLVFDFVKKGHFVVHIFGTTATERTGFDHGGDPQTSSKRPTDRTFSDADTTRGPEISGRVVKSEINGLPENLPGTMQNEDPVCMVVRDNATGFHGENRGFLFDLSSFETGKQPSEAECVTDFNKINNVVAGFRRGFPSTSKKAEAFTDKFAITSGKTDTNPLPRRSEAAVPQRIQRFEKSEMKKAPTDFSRVDNRKYFIEKTPLKRQKFEAPSPDHTNDHHHRSAQRLLKVCPKKEMDARNSVQAAESVETNNAECQVKSLAYLVVPVSVVGMSRRRDRASKRHILRLRDSMGRLWPVLMADMVTVRALTSNWTNFCKFNGIRLGDGLSFHHQEDGSYAVTVTTPAL</sequence>
<dbReference type="SUPFAM" id="SSF101936">
    <property type="entry name" value="DNA-binding pseudobarrel domain"/>
    <property type="match status" value="2"/>
</dbReference>
<dbReference type="InterPro" id="IPR015300">
    <property type="entry name" value="DNA-bd_pseudobarrel_sf"/>
</dbReference>
<name>S8E5K5_9LAMI</name>
<dbReference type="Pfam" id="PF02362">
    <property type="entry name" value="B3"/>
    <property type="match status" value="1"/>
</dbReference>
<accession>S8E5K5</accession>
<evidence type="ECO:0000256" key="4">
    <source>
        <dbReference type="ARBA" id="ARBA00023163"/>
    </source>
</evidence>
<protein>
    <recommendedName>
        <fullName evidence="7">TF-B3 domain-containing protein</fullName>
    </recommendedName>
</protein>
<proteinExistence type="predicted"/>
<dbReference type="GO" id="GO:0003677">
    <property type="term" value="F:DNA binding"/>
    <property type="evidence" value="ECO:0007669"/>
    <property type="project" value="UniProtKB-KW"/>
</dbReference>
<dbReference type="AlphaFoldDB" id="S8E5K5"/>
<dbReference type="GO" id="GO:0005634">
    <property type="term" value="C:nucleus"/>
    <property type="evidence" value="ECO:0007669"/>
    <property type="project" value="UniProtKB-SubCell"/>
</dbReference>
<evidence type="ECO:0000313" key="8">
    <source>
        <dbReference type="EMBL" id="EPS67642.1"/>
    </source>
</evidence>
<feature type="domain" description="TF-B3" evidence="7">
    <location>
        <begin position="353"/>
        <end position="450"/>
    </location>
</feature>